<protein>
    <submittedName>
        <fullName evidence="2">Uncharacterized protein</fullName>
    </submittedName>
</protein>
<dbReference type="EMBL" id="JAHQIW010006249">
    <property type="protein sequence ID" value="KAJ1368628.1"/>
    <property type="molecule type" value="Genomic_DNA"/>
</dbReference>
<gene>
    <name evidence="2" type="ORF">KIN20_029818</name>
</gene>
<organism evidence="2 3">
    <name type="scientific">Parelaphostrongylus tenuis</name>
    <name type="common">Meningeal worm</name>
    <dbReference type="NCBI Taxonomy" id="148309"/>
    <lineage>
        <taxon>Eukaryota</taxon>
        <taxon>Metazoa</taxon>
        <taxon>Ecdysozoa</taxon>
        <taxon>Nematoda</taxon>
        <taxon>Chromadorea</taxon>
        <taxon>Rhabditida</taxon>
        <taxon>Rhabditina</taxon>
        <taxon>Rhabditomorpha</taxon>
        <taxon>Strongyloidea</taxon>
        <taxon>Metastrongylidae</taxon>
        <taxon>Parelaphostrongylus</taxon>
    </lineage>
</organism>
<dbReference type="Proteomes" id="UP001196413">
    <property type="component" value="Unassembled WGS sequence"/>
</dbReference>
<keyword evidence="3" id="KW-1185">Reference proteome</keyword>
<comment type="caution">
    <text evidence="2">The sequence shown here is derived from an EMBL/GenBank/DDBJ whole genome shotgun (WGS) entry which is preliminary data.</text>
</comment>
<proteinExistence type="predicted"/>
<sequence>MVQIALHPAIAFSDPNVTPLKDRRSESFNELKKHISTSTAETSRRYRGTMAVNQEHKND</sequence>
<name>A0AAD5R3A7_PARTN</name>
<accession>A0AAD5R3A7</accession>
<evidence type="ECO:0000313" key="2">
    <source>
        <dbReference type="EMBL" id="KAJ1368628.1"/>
    </source>
</evidence>
<feature type="region of interest" description="Disordered" evidence="1">
    <location>
        <begin position="30"/>
        <end position="59"/>
    </location>
</feature>
<evidence type="ECO:0000313" key="3">
    <source>
        <dbReference type="Proteomes" id="UP001196413"/>
    </source>
</evidence>
<dbReference type="AlphaFoldDB" id="A0AAD5R3A7"/>
<reference evidence="2" key="1">
    <citation type="submission" date="2021-06" db="EMBL/GenBank/DDBJ databases">
        <title>Parelaphostrongylus tenuis whole genome reference sequence.</title>
        <authorList>
            <person name="Garwood T.J."/>
            <person name="Larsen P.A."/>
            <person name="Fountain-Jones N.M."/>
            <person name="Garbe J.R."/>
            <person name="Macchietto M.G."/>
            <person name="Kania S.A."/>
            <person name="Gerhold R.W."/>
            <person name="Richards J.E."/>
            <person name="Wolf T.M."/>
        </authorList>
    </citation>
    <scope>NUCLEOTIDE SEQUENCE</scope>
    <source>
        <strain evidence="2">MNPRO001-30</strain>
        <tissue evidence="2">Meninges</tissue>
    </source>
</reference>
<evidence type="ECO:0000256" key="1">
    <source>
        <dbReference type="SAM" id="MobiDB-lite"/>
    </source>
</evidence>